<dbReference type="AlphaFoldDB" id="A0A6G0YS32"/>
<evidence type="ECO:0000313" key="3">
    <source>
        <dbReference type="Proteomes" id="UP000478052"/>
    </source>
</evidence>
<dbReference type="EMBL" id="VUJU01002673">
    <property type="protein sequence ID" value="KAF0760447.1"/>
    <property type="molecule type" value="Genomic_DNA"/>
</dbReference>
<keyword evidence="1" id="KW-0472">Membrane</keyword>
<keyword evidence="3" id="KW-1185">Reference proteome</keyword>
<evidence type="ECO:0000313" key="2">
    <source>
        <dbReference type="EMBL" id="KAF0760447.1"/>
    </source>
</evidence>
<dbReference type="Proteomes" id="UP000478052">
    <property type="component" value="Unassembled WGS sequence"/>
</dbReference>
<gene>
    <name evidence="2" type="ORF">FWK35_00017199</name>
</gene>
<keyword evidence="1" id="KW-1133">Transmembrane helix</keyword>
<accession>A0A6G0YS32</accession>
<keyword evidence="1" id="KW-0812">Transmembrane</keyword>
<comment type="caution">
    <text evidence="2">The sequence shown here is derived from an EMBL/GenBank/DDBJ whole genome shotgun (WGS) entry which is preliminary data.</text>
</comment>
<sequence length="90" mass="10603">MIAKLMKNLVLNFQLLATYAKFIFILIIVLCFFYKETNLEEQKILKNMNTYTDHHKTNQNVKIKNQAEIILGVNETNSLSDQNRIQIEKN</sequence>
<proteinExistence type="predicted"/>
<protein>
    <submittedName>
        <fullName evidence="2">Uncharacterized protein</fullName>
    </submittedName>
</protein>
<reference evidence="2 3" key="1">
    <citation type="submission" date="2019-08" db="EMBL/GenBank/DDBJ databases">
        <title>Whole genome of Aphis craccivora.</title>
        <authorList>
            <person name="Voronova N.V."/>
            <person name="Shulinski R.S."/>
            <person name="Bandarenka Y.V."/>
            <person name="Zhorov D.G."/>
            <person name="Warner D."/>
        </authorList>
    </citation>
    <scope>NUCLEOTIDE SEQUENCE [LARGE SCALE GENOMIC DNA]</scope>
    <source>
        <strain evidence="2">180601</strain>
        <tissue evidence="2">Whole Body</tissue>
    </source>
</reference>
<evidence type="ECO:0000256" key="1">
    <source>
        <dbReference type="SAM" id="Phobius"/>
    </source>
</evidence>
<name>A0A6G0YS32_APHCR</name>
<organism evidence="2 3">
    <name type="scientific">Aphis craccivora</name>
    <name type="common">Cowpea aphid</name>
    <dbReference type="NCBI Taxonomy" id="307492"/>
    <lineage>
        <taxon>Eukaryota</taxon>
        <taxon>Metazoa</taxon>
        <taxon>Ecdysozoa</taxon>
        <taxon>Arthropoda</taxon>
        <taxon>Hexapoda</taxon>
        <taxon>Insecta</taxon>
        <taxon>Pterygota</taxon>
        <taxon>Neoptera</taxon>
        <taxon>Paraneoptera</taxon>
        <taxon>Hemiptera</taxon>
        <taxon>Sternorrhyncha</taxon>
        <taxon>Aphidomorpha</taxon>
        <taxon>Aphidoidea</taxon>
        <taxon>Aphididae</taxon>
        <taxon>Aphidini</taxon>
        <taxon>Aphis</taxon>
        <taxon>Aphis</taxon>
    </lineage>
</organism>
<feature type="transmembrane region" description="Helical" evidence="1">
    <location>
        <begin position="12"/>
        <end position="34"/>
    </location>
</feature>